<dbReference type="GO" id="GO:0005524">
    <property type="term" value="F:ATP binding"/>
    <property type="evidence" value="ECO:0007669"/>
    <property type="project" value="UniProtKB-KW"/>
</dbReference>
<evidence type="ECO:0000256" key="8">
    <source>
        <dbReference type="ARBA" id="ARBA00022884"/>
    </source>
</evidence>
<dbReference type="Proteomes" id="UP000095023">
    <property type="component" value="Unassembled WGS sequence"/>
</dbReference>
<dbReference type="GO" id="GO:0003723">
    <property type="term" value="F:RNA binding"/>
    <property type="evidence" value="ECO:0007669"/>
    <property type="project" value="UniProtKB-KW"/>
</dbReference>
<comment type="subcellular location">
    <subcellularLocation>
        <location evidence="1">Nucleus</location>
    </subcellularLocation>
</comment>
<dbReference type="GO" id="GO:0000466">
    <property type="term" value="P:maturation of 5.8S rRNA from tricistronic rRNA transcript (SSU-rRNA, 5.8S rRNA, LSU-rRNA)"/>
    <property type="evidence" value="ECO:0007669"/>
    <property type="project" value="EnsemblFungi"/>
</dbReference>
<keyword evidence="7 12" id="KW-0067">ATP-binding</keyword>
<dbReference type="InterPro" id="IPR050079">
    <property type="entry name" value="DEAD_box_RNA_helicase"/>
</dbReference>
<dbReference type="Pfam" id="PF00271">
    <property type="entry name" value="Helicase_C"/>
    <property type="match status" value="1"/>
</dbReference>
<dbReference type="EC" id="3.6.4.13" evidence="2"/>
<organism evidence="16 17">
    <name type="scientific">Tortispora caseinolytica NRRL Y-17796</name>
    <dbReference type="NCBI Taxonomy" id="767744"/>
    <lineage>
        <taxon>Eukaryota</taxon>
        <taxon>Fungi</taxon>
        <taxon>Dikarya</taxon>
        <taxon>Ascomycota</taxon>
        <taxon>Saccharomycotina</taxon>
        <taxon>Trigonopsidomycetes</taxon>
        <taxon>Trigonopsidales</taxon>
        <taxon>Trigonopsidaceae</taxon>
        <taxon>Tortispora</taxon>
    </lineage>
</organism>
<evidence type="ECO:0000256" key="9">
    <source>
        <dbReference type="ARBA" id="ARBA00023242"/>
    </source>
</evidence>
<feature type="domain" description="Helicase C-terminal" evidence="14">
    <location>
        <begin position="320"/>
        <end position="469"/>
    </location>
</feature>
<dbReference type="AlphaFoldDB" id="A0A1E4TMA2"/>
<dbReference type="PROSITE" id="PS51192">
    <property type="entry name" value="HELICASE_ATP_BIND_1"/>
    <property type="match status" value="1"/>
</dbReference>
<dbReference type="InterPro" id="IPR001650">
    <property type="entry name" value="Helicase_C-like"/>
</dbReference>
<evidence type="ECO:0000256" key="4">
    <source>
        <dbReference type="ARBA" id="ARBA00022741"/>
    </source>
</evidence>
<evidence type="ECO:0000256" key="5">
    <source>
        <dbReference type="ARBA" id="ARBA00022801"/>
    </source>
</evidence>
<keyword evidence="9" id="KW-0539">Nucleus</keyword>
<keyword evidence="17" id="KW-1185">Reference proteome</keyword>
<dbReference type="EMBL" id="KV453841">
    <property type="protein sequence ID" value="ODV92873.1"/>
    <property type="molecule type" value="Genomic_DNA"/>
</dbReference>
<comment type="similarity">
    <text evidence="12">Belongs to the DEAD box helicase family.</text>
</comment>
<evidence type="ECO:0000256" key="10">
    <source>
        <dbReference type="ARBA" id="ARBA00047984"/>
    </source>
</evidence>
<keyword evidence="4 12" id="KW-0547">Nucleotide-binding</keyword>
<dbReference type="GO" id="GO:0005730">
    <property type="term" value="C:nucleolus"/>
    <property type="evidence" value="ECO:0007669"/>
    <property type="project" value="EnsemblFungi"/>
</dbReference>
<dbReference type="InterPro" id="IPR014001">
    <property type="entry name" value="Helicase_ATP-bd"/>
</dbReference>
<dbReference type="InterPro" id="IPR027417">
    <property type="entry name" value="P-loop_NTPase"/>
</dbReference>
<name>A0A1E4TMA2_9ASCO</name>
<keyword evidence="5 12" id="KW-0378">Hydrolase</keyword>
<feature type="domain" description="Helicase ATP-binding" evidence="13">
    <location>
        <begin position="95"/>
        <end position="272"/>
    </location>
</feature>
<dbReference type="GO" id="GO:0000463">
    <property type="term" value="P:maturation of LSU-rRNA from tricistronic rRNA transcript (SSU-rRNA, 5.8S rRNA, LSU-rRNA)"/>
    <property type="evidence" value="ECO:0007669"/>
    <property type="project" value="EnsemblFungi"/>
</dbReference>
<evidence type="ECO:0000259" key="15">
    <source>
        <dbReference type="PROSITE" id="PS51195"/>
    </source>
</evidence>
<dbReference type="PANTHER" id="PTHR47959">
    <property type="entry name" value="ATP-DEPENDENT RNA HELICASE RHLE-RELATED"/>
    <property type="match status" value="1"/>
</dbReference>
<dbReference type="SMART" id="SM00487">
    <property type="entry name" value="DEXDc"/>
    <property type="match status" value="1"/>
</dbReference>
<dbReference type="PROSITE" id="PS00039">
    <property type="entry name" value="DEAD_ATP_HELICASE"/>
    <property type="match status" value="1"/>
</dbReference>
<keyword evidence="3" id="KW-0690">Ribosome biogenesis</keyword>
<evidence type="ECO:0000313" key="16">
    <source>
        <dbReference type="EMBL" id="ODV92873.1"/>
    </source>
</evidence>
<protein>
    <recommendedName>
        <fullName evidence="2">RNA helicase</fullName>
        <ecNumber evidence="2">3.6.4.13</ecNumber>
    </recommendedName>
</protein>
<dbReference type="InterPro" id="IPR014014">
    <property type="entry name" value="RNA_helicase_DEAD_Q_motif"/>
</dbReference>
<comment type="catalytic activity">
    <reaction evidence="10">
        <text>ATP + H2O = ADP + phosphate + H(+)</text>
        <dbReference type="Rhea" id="RHEA:13065"/>
        <dbReference type="ChEBI" id="CHEBI:15377"/>
        <dbReference type="ChEBI" id="CHEBI:15378"/>
        <dbReference type="ChEBI" id="CHEBI:30616"/>
        <dbReference type="ChEBI" id="CHEBI:43474"/>
        <dbReference type="ChEBI" id="CHEBI:456216"/>
        <dbReference type="EC" id="3.6.4.13"/>
    </reaction>
</comment>
<dbReference type="PROSITE" id="PS51194">
    <property type="entry name" value="HELICASE_CTER"/>
    <property type="match status" value="1"/>
</dbReference>
<evidence type="ECO:0000259" key="13">
    <source>
        <dbReference type="PROSITE" id="PS51192"/>
    </source>
</evidence>
<proteinExistence type="inferred from homology"/>
<dbReference type="OrthoDB" id="4310724at2759"/>
<dbReference type="GO" id="GO:0016787">
    <property type="term" value="F:hydrolase activity"/>
    <property type="evidence" value="ECO:0007669"/>
    <property type="project" value="UniProtKB-KW"/>
</dbReference>
<evidence type="ECO:0000256" key="6">
    <source>
        <dbReference type="ARBA" id="ARBA00022806"/>
    </source>
</evidence>
<evidence type="ECO:0000256" key="3">
    <source>
        <dbReference type="ARBA" id="ARBA00022517"/>
    </source>
</evidence>
<feature type="short sequence motif" description="Q motif" evidence="11">
    <location>
        <begin position="64"/>
        <end position="92"/>
    </location>
</feature>
<gene>
    <name evidence="16" type="ORF">CANCADRAFT_30893</name>
</gene>
<reference evidence="17" key="1">
    <citation type="submission" date="2016-02" db="EMBL/GenBank/DDBJ databases">
        <title>Comparative genomics of biotechnologically important yeasts.</title>
        <authorList>
            <consortium name="DOE Joint Genome Institute"/>
            <person name="Riley R."/>
            <person name="Haridas S."/>
            <person name="Wolfe K.H."/>
            <person name="Lopes M.R."/>
            <person name="Hittinger C.T."/>
            <person name="Goker M."/>
            <person name="Salamov A."/>
            <person name="Wisecaver J."/>
            <person name="Long T.M."/>
            <person name="Aerts A.L."/>
            <person name="Barry K."/>
            <person name="Choi C."/>
            <person name="Clum A."/>
            <person name="Coughlan A.Y."/>
            <person name="Deshpande S."/>
            <person name="Douglass A.P."/>
            <person name="Hanson S.J."/>
            <person name="Klenk H.-P."/>
            <person name="Labutti K."/>
            <person name="Lapidus A."/>
            <person name="Lindquist E."/>
            <person name="Lipzen A."/>
            <person name="Meier-Kolthoff J.P."/>
            <person name="Ohm R.A."/>
            <person name="Otillar R.P."/>
            <person name="Pangilinan J."/>
            <person name="Peng Y."/>
            <person name="Rokas A."/>
            <person name="Rosa C.A."/>
            <person name="Scheuner C."/>
            <person name="Sibirny A.A."/>
            <person name="Slot J.C."/>
            <person name="Stielow J.B."/>
            <person name="Sun H."/>
            <person name="Kurtzman C.P."/>
            <person name="Blackwell M."/>
            <person name="Jeffries T.W."/>
            <person name="Grigoriev I.V."/>
        </authorList>
    </citation>
    <scope>NUCLEOTIDE SEQUENCE [LARGE SCALE GENOMIC DNA]</scope>
    <source>
        <strain evidence="17">NRRL Y-17796</strain>
    </source>
</reference>
<evidence type="ECO:0000313" key="17">
    <source>
        <dbReference type="Proteomes" id="UP000095023"/>
    </source>
</evidence>
<dbReference type="GO" id="GO:0003724">
    <property type="term" value="F:RNA helicase activity"/>
    <property type="evidence" value="ECO:0007669"/>
    <property type="project" value="UniProtKB-EC"/>
</dbReference>
<keyword evidence="6 12" id="KW-0347">Helicase</keyword>
<dbReference type="InterPro" id="IPR000629">
    <property type="entry name" value="RNA-helicase_DEAD-box_CS"/>
</dbReference>
<dbReference type="SUPFAM" id="SSF52540">
    <property type="entry name" value="P-loop containing nucleoside triphosphate hydrolases"/>
    <property type="match status" value="1"/>
</dbReference>
<feature type="domain" description="DEAD-box RNA helicase Q" evidence="15">
    <location>
        <begin position="64"/>
        <end position="92"/>
    </location>
</feature>
<keyword evidence="8" id="KW-0694">RNA-binding</keyword>
<dbReference type="GO" id="GO:0005829">
    <property type="term" value="C:cytosol"/>
    <property type="evidence" value="ECO:0007669"/>
    <property type="project" value="TreeGrafter"/>
</dbReference>
<evidence type="ECO:0000256" key="7">
    <source>
        <dbReference type="ARBA" id="ARBA00022840"/>
    </source>
</evidence>
<dbReference type="Pfam" id="PF00270">
    <property type="entry name" value="DEAD"/>
    <property type="match status" value="1"/>
</dbReference>
<dbReference type="CDD" id="cd18787">
    <property type="entry name" value="SF2_C_DEAD"/>
    <property type="match status" value="1"/>
</dbReference>
<dbReference type="SMART" id="SM00490">
    <property type="entry name" value="HELICc"/>
    <property type="match status" value="1"/>
</dbReference>
<dbReference type="PANTHER" id="PTHR47959:SF1">
    <property type="entry name" value="ATP-DEPENDENT RNA HELICASE DBPA"/>
    <property type="match status" value="1"/>
</dbReference>
<sequence length="596" mass="66509">MMDIEELDGVAVEYETQGNMKVAKYYKAVETKPVIEREPEKEQTDEVEEAVDFSSLKNDVEVDLPEWNMGLSDDLLRGLHDLGFANPTEVQKSVIPDALKGNDIIAKASTGSGKTLAFALPILEASHDLEHDHPHAIIIAPTRELVLQIVNHIKAVAKYTSFSVASVTGGLAVQKQLRLLSQNPTIVVATPGRFEELIRDNSEIMDKFRMSEFLVLDEADRLLEEGHFKNLDQIFNLVRPKQGGRQTMVFSATFQKSLTKKMKRGSFHSNLAGDSDVMAYLLRRLKFQSKEPKFIDLNPNESVAKQVSESFIECTANEKNLYLYYFLLRYPGRSLIFVNSVHAVRHLVPLLKEMNLPATGIQSHMIQKQRLKSLDTFRSNKNGILVATDVAARGLDIPGVDHVVHFQLPRSADIYVHRSGRTGRGEASEGLSLILCAPEELSGFKSLMKHLHKSSSDIKSFPNIQHRAAAQLSDRVRIAKRITDAVLANGQSESAKKSSKNSWLKKAAEDLGIEDEELEKVSIDKKTAKQQLPPAQIKRLRGELQQLLKMPINESAQSMNFITAGRENLAQRLVEGTAHSTFLGASTSTALRDLRK</sequence>
<evidence type="ECO:0000256" key="2">
    <source>
        <dbReference type="ARBA" id="ARBA00012552"/>
    </source>
</evidence>
<dbReference type="PROSITE" id="PS51195">
    <property type="entry name" value="Q_MOTIF"/>
    <property type="match status" value="1"/>
</dbReference>
<evidence type="ECO:0000256" key="12">
    <source>
        <dbReference type="RuleBase" id="RU000492"/>
    </source>
</evidence>
<dbReference type="InterPro" id="IPR011545">
    <property type="entry name" value="DEAD/DEAH_box_helicase_dom"/>
</dbReference>
<evidence type="ECO:0000259" key="14">
    <source>
        <dbReference type="PROSITE" id="PS51194"/>
    </source>
</evidence>
<evidence type="ECO:0000256" key="1">
    <source>
        <dbReference type="ARBA" id="ARBA00004123"/>
    </source>
</evidence>
<accession>A0A1E4TMA2</accession>
<evidence type="ECO:0000256" key="11">
    <source>
        <dbReference type="PROSITE-ProRule" id="PRU00552"/>
    </source>
</evidence>
<dbReference type="Gene3D" id="3.40.50.300">
    <property type="entry name" value="P-loop containing nucleotide triphosphate hydrolases"/>
    <property type="match status" value="2"/>
</dbReference>